<feature type="compositionally biased region" description="Acidic residues" evidence="4">
    <location>
        <begin position="377"/>
        <end position="404"/>
    </location>
</feature>
<protein>
    <recommendedName>
        <fullName evidence="3">DNA mismatch repair protein PMS1</fullName>
    </recommendedName>
</protein>
<evidence type="ECO:0000256" key="1">
    <source>
        <dbReference type="ARBA" id="ARBA00006082"/>
    </source>
</evidence>
<evidence type="ECO:0000259" key="6">
    <source>
        <dbReference type="SMART" id="SM01340"/>
    </source>
</evidence>
<feature type="compositionally biased region" description="Polar residues" evidence="4">
    <location>
        <begin position="530"/>
        <end position="547"/>
    </location>
</feature>
<dbReference type="Pfam" id="PF13589">
    <property type="entry name" value="HATPase_c_3"/>
    <property type="match status" value="1"/>
</dbReference>
<reference evidence="7" key="1">
    <citation type="submission" date="2013-12" db="EMBL/GenBank/DDBJ databases">
        <authorList>
            <person name="Genoscope - CEA"/>
        </authorList>
    </citation>
    <scope>NUCLEOTIDE SEQUENCE</scope>
    <source>
        <strain evidence="7">CBS 1993</strain>
    </source>
</reference>
<feature type="region of interest" description="Disordered" evidence="4">
    <location>
        <begin position="427"/>
        <end position="585"/>
    </location>
</feature>
<dbReference type="Gene3D" id="3.30.565.10">
    <property type="entry name" value="Histidine kinase-like ATPase, C-terminal domain"/>
    <property type="match status" value="1"/>
</dbReference>
<evidence type="ECO:0000256" key="4">
    <source>
        <dbReference type="SAM" id="MobiDB-lite"/>
    </source>
</evidence>
<dbReference type="Proteomes" id="UP000019384">
    <property type="component" value="Unassembled WGS sequence"/>
</dbReference>
<keyword evidence="8" id="KW-1185">Reference proteome</keyword>
<evidence type="ECO:0000313" key="8">
    <source>
        <dbReference type="Proteomes" id="UP000019384"/>
    </source>
</evidence>
<dbReference type="Gene3D" id="3.30.230.10">
    <property type="match status" value="1"/>
</dbReference>
<feature type="compositionally biased region" description="Acidic residues" evidence="4">
    <location>
        <begin position="481"/>
        <end position="509"/>
    </location>
</feature>
<feature type="compositionally biased region" description="Acidic residues" evidence="4">
    <location>
        <begin position="445"/>
        <end position="459"/>
    </location>
</feature>
<keyword evidence="2" id="KW-0227">DNA damage</keyword>
<dbReference type="GeneID" id="34521845"/>
<dbReference type="CDD" id="cd03484">
    <property type="entry name" value="MutL_Trans_hPMS_2_like"/>
    <property type="match status" value="1"/>
</dbReference>
<dbReference type="InterPro" id="IPR036890">
    <property type="entry name" value="HATPase_C_sf"/>
</dbReference>
<dbReference type="FunFam" id="3.30.1370.100:FF:000001">
    <property type="entry name" value="Mismatch repair endonuclease pms1, putative"/>
    <property type="match status" value="1"/>
</dbReference>
<name>W6MTD8_9ASCO</name>
<dbReference type="PANTHER" id="PTHR10073">
    <property type="entry name" value="DNA MISMATCH REPAIR PROTEIN MLH, PMS, MUTL"/>
    <property type="match status" value="1"/>
</dbReference>
<feature type="region of interest" description="Disordered" evidence="4">
    <location>
        <begin position="359"/>
        <end position="413"/>
    </location>
</feature>
<accession>W6MTD8</accession>
<comment type="similarity">
    <text evidence="1">Belongs to the DNA mismatch repair MutL/HexB family.</text>
</comment>
<feature type="domain" description="DNA mismatch repair protein S5" evidence="6">
    <location>
        <begin position="217"/>
        <end position="349"/>
    </location>
</feature>
<dbReference type="InterPro" id="IPR014721">
    <property type="entry name" value="Ribsml_uS5_D2-typ_fold_subgr"/>
</dbReference>
<dbReference type="RefSeq" id="XP_022460457.1">
    <property type="nucleotide sequence ID" value="XM_022601186.1"/>
</dbReference>
<dbReference type="InterPro" id="IPR042120">
    <property type="entry name" value="MutL_C_dimsub"/>
</dbReference>
<evidence type="ECO:0000256" key="3">
    <source>
        <dbReference type="ARBA" id="ARBA00070941"/>
    </source>
</evidence>
<dbReference type="InterPro" id="IPR013507">
    <property type="entry name" value="DNA_mismatch_S5_2-like"/>
</dbReference>
<reference evidence="7" key="2">
    <citation type="submission" date="2014-02" db="EMBL/GenBank/DDBJ databases">
        <title>Complete DNA sequence of /Kuraishia capsulata/ illustrates novel genomic features among budding yeasts (/Saccharomycotina/).</title>
        <authorList>
            <person name="Morales L."/>
            <person name="Noel B."/>
            <person name="Porcel B."/>
            <person name="Marcet-Houben M."/>
            <person name="Hullo M-F."/>
            <person name="Sacerdot C."/>
            <person name="Tekaia F."/>
            <person name="Leh-Louis V."/>
            <person name="Despons L."/>
            <person name="Khanna V."/>
            <person name="Aury J-M."/>
            <person name="Barbe V."/>
            <person name="Couloux A."/>
            <person name="Labadie K."/>
            <person name="Pelletier E."/>
            <person name="Souciet J-L."/>
            <person name="Boekhout T."/>
            <person name="Gabaldon T."/>
            <person name="Wincker P."/>
            <person name="Dujon B."/>
        </authorList>
    </citation>
    <scope>NUCLEOTIDE SEQUENCE</scope>
    <source>
        <strain evidence="7">CBS 1993</strain>
    </source>
</reference>
<sequence>MSSIKAIGQDDVHRITSGQVIVDLTSAVKELVENSLDADATLIEVVFKNYGLAAIEVSDNGNGISKTDHSMICLKHHTSKLDTFEEVNSVVTYGFRGEAMSSLCAVSNVTITTSTKEEAPRATRLEFGKSGVLQKSSVVSGKKGTVTCVNDFFEPLPVRRKDLVKNARREFQKALMLLQAYAVICVGVRFIVSHIPAKGSKNVVLATKNNTDLKGNIGDVFGSNGMYGLHKVEFEVDVGTKFRIRSKQTMKIRVSGYISNSSFGQGRSATDRQLVFINNRPVSFPKILKAISDEYKQYNHLQFPVILINLGIEADYLDLNVVPDKRTVLIHNEMTMIEAVREEFKIIFSENVFVLPKNTSSDQISRKGTRNRSFGEDVQEEDRDDTEMVELSEKSEEEEEEEEKGADGAMEEQMYNEPQVEIDLEQESDNEAEEQEVTIVSSPLSEEEDIERDEPENEQTEIAQAYMAETAACGHTHSISDEEGDEEEGLRQEEEDEKEDEVGKEEEQIEGVAQGLSECCHTHSKPPESPFSQSRLSSFVFSETPHASPSKRKPDVSSPLKQKDATPTKGRAAKRLRDEDEGKENLTLETLSRKQVKALPSSLQLHNVDQIVSYSHESLNLNIPITELSVGSEDIPIEDITDREAAELGLTLKVSKSDFESMKIVGQFNLGFIIVTRKSSEQGTTDLFIVDQHASDEKYNFEKLQRETTFESQPLVVPVDLDLNPIDELLVIDHREVFARNGFRLEIDEQQPPGRRIRLRSLPVSKKTVFDTSDMNELIHMLKDGGSAKSIRPSKIRSMFAMRACRMSIMVGRPLNRRTMQTVVQHLAGLDKPWNCPHGRPTMRHLMELNLRKPFTDDYRL</sequence>
<dbReference type="GO" id="GO:0030983">
    <property type="term" value="F:mismatched DNA binding"/>
    <property type="evidence" value="ECO:0007669"/>
    <property type="project" value="InterPro"/>
</dbReference>
<feature type="compositionally biased region" description="Basic and acidic residues" evidence="4">
    <location>
        <begin position="575"/>
        <end position="585"/>
    </location>
</feature>
<evidence type="ECO:0000313" key="7">
    <source>
        <dbReference type="EMBL" id="CDK28467.1"/>
    </source>
</evidence>
<dbReference type="AlphaFoldDB" id="W6MTD8"/>
<dbReference type="InterPro" id="IPR020568">
    <property type="entry name" value="Ribosomal_Su5_D2-typ_SF"/>
</dbReference>
<dbReference type="Pfam" id="PF01119">
    <property type="entry name" value="DNA_mis_repair"/>
    <property type="match status" value="1"/>
</dbReference>
<dbReference type="HOGENOM" id="CLU_004131_0_2_1"/>
<dbReference type="InterPro" id="IPR042121">
    <property type="entry name" value="MutL_C_regsub"/>
</dbReference>
<dbReference type="GO" id="GO:0016887">
    <property type="term" value="F:ATP hydrolysis activity"/>
    <property type="evidence" value="ECO:0007669"/>
    <property type="project" value="InterPro"/>
</dbReference>
<dbReference type="SMART" id="SM01340">
    <property type="entry name" value="DNA_mis_repair"/>
    <property type="match status" value="1"/>
</dbReference>
<dbReference type="FunFam" id="3.30.565.10:FF:000014">
    <property type="entry name" value="Mismatch repair endonuclease pms1, putative"/>
    <property type="match status" value="1"/>
</dbReference>
<dbReference type="PANTHER" id="PTHR10073:SF52">
    <property type="entry name" value="MISMATCH REPAIR ENDONUCLEASE PMS2"/>
    <property type="match status" value="1"/>
</dbReference>
<dbReference type="InterPro" id="IPR014790">
    <property type="entry name" value="MutL_C"/>
</dbReference>
<feature type="compositionally biased region" description="Acidic residues" evidence="4">
    <location>
        <begin position="427"/>
        <end position="436"/>
    </location>
</feature>
<organism evidence="7 8">
    <name type="scientific">Kuraishia capsulata CBS 1993</name>
    <dbReference type="NCBI Taxonomy" id="1382522"/>
    <lineage>
        <taxon>Eukaryota</taxon>
        <taxon>Fungi</taxon>
        <taxon>Dikarya</taxon>
        <taxon>Ascomycota</taxon>
        <taxon>Saccharomycotina</taxon>
        <taxon>Pichiomycetes</taxon>
        <taxon>Pichiales</taxon>
        <taxon>Pichiaceae</taxon>
        <taxon>Kuraishia</taxon>
    </lineage>
</organism>
<evidence type="ECO:0000259" key="5">
    <source>
        <dbReference type="SMART" id="SM00853"/>
    </source>
</evidence>
<gene>
    <name evidence="7" type="ORF">KUCA_T00004450001</name>
</gene>
<dbReference type="SUPFAM" id="SSF55874">
    <property type="entry name" value="ATPase domain of HSP90 chaperone/DNA topoisomerase II/histidine kinase"/>
    <property type="match status" value="1"/>
</dbReference>
<dbReference type="GO" id="GO:0032389">
    <property type="term" value="C:MutLalpha complex"/>
    <property type="evidence" value="ECO:0007669"/>
    <property type="project" value="TreeGrafter"/>
</dbReference>
<dbReference type="GO" id="GO:0005524">
    <property type="term" value="F:ATP binding"/>
    <property type="evidence" value="ECO:0007669"/>
    <property type="project" value="InterPro"/>
</dbReference>
<dbReference type="NCBIfam" id="TIGR00585">
    <property type="entry name" value="mutl"/>
    <property type="match status" value="1"/>
</dbReference>
<dbReference type="InterPro" id="IPR037198">
    <property type="entry name" value="MutL_C_sf"/>
</dbReference>
<dbReference type="GO" id="GO:0140664">
    <property type="term" value="F:ATP-dependent DNA damage sensor activity"/>
    <property type="evidence" value="ECO:0007669"/>
    <property type="project" value="InterPro"/>
</dbReference>
<dbReference type="Gene3D" id="3.30.1370.100">
    <property type="entry name" value="MutL, C-terminal domain, regulatory subdomain"/>
    <property type="match status" value="1"/>
</dbReference>
<feature type="domain" description="MutL C-terminal dimerisation" evidence="5">
    <location>
        <begin position="664"/>
        <end position="815"/>
    </location>
</feature>
<dbReference type="SUPFAM" id="SSF118116">
    <property type="entry name" value="DNA mismatch repair protein MutL"/>
    <property type="match status" value="1"/>
</dbReference>
<dbReference type="EMBL" id="HG793129">
    <property type="protein sequence ID" value="CDK28467.1"/>
    <property type="molecule type" value="Genomic_DNA"/>
</dbReference>
<dbReference type="OrthoDB" id="10263226at2759"/>
<dbReference type="Pfam" id="PF08676">
    <property type="entry name" value="MutL_C"/>
    <property type="match status" value="1"/>
</dbReference>
<dbReference type="CDD" id="cd16926">
    <property type="entry name" value="HATPase_MutL-MLH-PMS-like"/>
    <property type="match status" value="1"/>
</dbReference>
<proteinExistence type="inferred from homology"/>
<dbReference type="Gene3D" id="3.30.1540.20">
    <property type="entry name" value="MutL, C-terminal domain, dimerisation subdomain"/>
    <property type="match status" value="1"/>
</dbReference>
<evidence type="ECO:0000256" key="2">
    <source>
        <dbReference type="ARBA" id="ARBA00022763"/>
    </source>
</evidence>
<dbReference type="SMART" id="SM00853">
    <property type="entry name" value="MutL_C"/>
    <property type="match status" value="1"/>
</dbReference>
<dbReference type="InterPro" id="IPR038973">
    <property type="entry name" value="MutL/Mlh/Pms-like"/>
</dbReference>
<dbReference type="SUPFAM" id="SSF54211">
    <property type="entry name" value="Ribosomal protein S5 domain 2-like"/>
    <property type="match status" value="1"/>
</dbReference>
<dbReference type="GO" id="GO:0000710">
    <property type="term" value="P:meiotic mismatch repair"/>
    <property type="evidence" value="ECO:0007669"/>
    <property type="project" value="UniProtKB-ARBA"/>
</dbReference>
<dbReference type="STRING" id="1382522.W6MTD8"/>
<dbReference type="InterPro" id="IPR002099">
    <property type="entry name" value="MutL/Mlh/PMS"/>
</dbReference>